<dbReference type="Pfam" id="PF13610">
    <property type="entry name" value="DDE_Tnp_IS240"/>
    <property type="match status" value="1"/>
</dbReference>
<dbReference type="InterPro" id="IPR036397">
    <property type="entry name" value="RNaseH_sf"/>
</dbReference>
<dbReference type="Proteomes" id="UP001501470">
    <property type="component" value="Unassembled WGS sequence"/>
</dbReference>
<keyword evidence="4" id="KW-0233">DNA recombination</keyword>
<dbReference type="InterPro" id="IPR047930">
    <property type="entry name" value="Transpos_IS6"/>
</dbReference>
<evidence type="ECO:0000256" key="4">
    <source>
        <dbReference type="ARBA" id="ARBA00023172"/>
    </source>
</evidence>
<dbReference type="InterPro" id="IPR001584">
    <property type="entry name" value="Integrase_cat-core"/>
</dbReference>
<dbReference type="PANTHER" id="PTHR35528:SF3">
    <property type="entry name" value="BLL1675 PROTEIN"/>
    <property type="match status" value="1"/>
</dbReference>
<organism evidence="6 7">
    <name type="scientific">Dactylosporangium maewongense</name>
    <dbReference type="NCBI Taxonomy" id="634393"/>
    <lineage>
        <taxon>Bacteria</taxon>
        <taxon>Bacillati</taxon>
        <taxon>Actinomycetota</taxon>
        <taxon>Actinomycetes</taxon>
        <taxon>Micromonosporales</taxon>
        <taxon>Micromonosporaceae</taxon>
        <taxon>Dactylosporangium</taxon>
    </lineage>
</organism>
<comment type="function">
    <text evidence="1">Involved in the transposition of the insertion sequence.</text>
</comment>
<evidence type="ECO:0000256" key="1">
    <source>
        <dbReference type="ARBA" id="ARBA00002286"/>
    </source>
</evidence>
<evidence type="ECO:0000313" key="6">
    <source>
        <dbReference type="EMBL" id="GAA1575684.1"/>
    </source>
</evidence>
<dbReference type="PROSITE" id="PS50994">
    <property type="entry name" value="INTEGRASE"/>
    <property type="match status" value="1"/>
</dbReference>
<dbReference type="Gene3D" id="3.30.420.10">
    <property type="entry name" value="Ribonuclease H-like superfamily/Ribonuclease H"/>
    <property type="match status" value="1"/>
</dbReference>
<dbReference type="InterPro" id="IPR032874">
    <property type="entry name" value="DDE_dom"/>
</dbReference>
<name>A0ABP4P8B6_9ACTN</name>
<feature type="domain" description="Integrase catalytic" evidence="5">
    <location>
        <begin position="105"/>
        <end position="258"/>
    </location>
</feature>
<keyword evidence="3" id="KW-0238">DNA-binding</keyword>
<dbReference type="PANTHER" id="PTHR35528">
    <property type="entry name" value="BLL1675 PROTEIN"/>
    <property type="match status" value="1"/>
</dbReference>
<reference evidence="7" key="1">
    <citation type="journal article" date="2019" name="Int. J. Syst. Evol. Microbiol.">
        <title>The Global Catalogue of Microorganisms (GCM) 10K type strain sequencing project: providing services to taxonomists for standard genome sequencing and annotation.</title>
        <authorList>
            <consortium name="The Broad Institute Genomics Platform"/>
            <consortium name="The Broad Institute Genome Sequencing Center for Infectious Disease"/>
            <person name="Wu L."/>
            <person name="Ma J."/>
        </authorList>
    </citation>
    <scope>NUCLEOTIDE SEQUENCE [LARGE SCALE GENOMIC DNA]</scope>
    <source>
        <strain evidence="7">JCM 15933</strain>
    </source>
</reference>
<sequence>MFALQRLQVGPEDSVASIDALVRQAWTVKHSNRRRPVLPPRSAFAGFRFLPDVIMVAVRLYLRYNLSDRDVEELLIERGVEVDHVTVFGWVQRFTLLPVDAARFCRHAPGDRWYADETYVKVNGVRRYVYRAVDQHGQVIDVLVCALRDAAAARRFFRRALTTLKVRPTEVITDAAPVYPAVLDELVPSAWHHVEPHANNRMEADHGQLKHRLRPMRGLQTDRTAQTIIAGHTFMQNLRRGHYELGIDAPRGLRIAAAFTELTTAI</sequence>
<proteinExistence type="predicted"/>
<evidence type="ECO:0000256" key="3">
    <source>
        <dbReference type="ARBA" id="ARBA00023125"/>
    </source>
</evidence>
<accession>A0ABP4P8B6</accession>
<keyword evidence="2" id="KW-0815">Transposition</keyword>
<evidence type="ECO:0000256" key="2">
    <source>
        <dbReference type="ARBA" id="ARBA00022578"/>
    </source>
</evidence>
<dbReference type="InterPro" id="IPR012337">
    <property type="entry name" value="RNaseH-like_sf"/>
</dbReference>
<comment type="caution">
    <text evidence="6">The sequence shown here is derived from an EMBL/GenBank/DDBJ whole genome shotgun (WGS) entry which is preliminary data.</text>
</comment>
<dbReference type="InterPro" id="IPR052183">
    <property type="entry name" value="IS_Transposase"/>
</dbReference>
<dbReference type="SUPFAM" id="SSF53098">
    <property type="entry name" value="Ribonuclease H-like"/>
    <property type="match status" value="1"/>
</dbReference>
<dbReference type="EMBL" id="BAAAQD010000055">
    <property type="protein sequence ID" value="GAA1575684.1"/>
    <property type="molecule type" value="Genomic_DNA"/>
</dbReference>
<gene>
    <name evidence="6" type="ORF">GCM10009827_116920</name>
</gene>
<protein>
    <recommendedName>
        <fullName evidence="5">Integrase catalytic domain-containing protein</fullName>
    </recommendedName>
</protein>
<keyword evidence="7" id="KW-1185">Reference proteome</keyword>
<evidence type="ECO:0000259" key="5">
    <source>
        <dbReference type="PROSITE" id="PS50994"/>
    </source>
</evidence>
<dbReference type="NCBIfam" id="NF033587">
    <property type="entry name" value="transpos_IS6"/>
    <property type="match status" value="1"/>
</dbReference>
<evidence type="ECO:0000313" key="7">
    <source>
        <dbReference type="Proteomes" id="UP001501470"/>
    </source>
</evidence>